<evidence type="ECO:0000313" key="7">
    <source>
        <dbReference type="EMBL" id="OTF77889.1"/>
    </source>
</evidence>
<keyword evidence="2" id="KW-0678">Repressor</keyword>
<dbReference type="Proteomes" id="UP000194236">
    <property type="component" value="Unassembled WGS sequence"/>
</dbReference>
<evidence type="ECO:0000313" key="8">
    <source>
        <dbReference type="Proteomes" id="UP000194236"/>
    </source>
</evidence>
<keyword evidence="3" id="KW-0805">Transcription regulation</keyword>
<evidence type="ECO:0000256" key="1">
    <source>
        <dbReference type="ARBA" id="ARBA00004123"/>
    </source>
</evidence>
<comment type="caution">
    <text evidence="7">The sequence shown here is derived from an EMBL/GenBank/DDBJ whole genome shotgun (WGS) entry which is preliminary data.</text>
</comment>
<keyword evidence="5" id="KW-0539">Nucleus</keyword>
<accession>A0A1Y3BAJ5</accession>
<sequence length="141" mass="16584">MSSMENENNGDNDVMGDIDKEDSNDDSSSSSSSSDEFESSDLECEDKDKEYNNILIDVEKQFYLVRQLYKNERNFEIDTKIQQILEGVAPEYIQPFEELIAQNRIRLEIAELIRDYRLNNLNQFYDAEKLAAEQNYKVRLF</sequence>
<dbReference type="InterPro" id="IPR013907">
    <property type="entry name" value="Sds3"/>
</dbReference>
<feature type="compositionally biased region" description="Acidic residues" evidence="6">
    <location>
        <begin position="35"/>
        <end position="45"/>
    </location>
</feature>
<dbReference type="Pfam" id="PF08598">
    <property type="entry name" value="Sds3"/>
    <property type="match status" value="1"/>
</dbReference>
<proteinExistence type="predicted"/>
<dbReference type="AlphaFoldDB" id="A0A1Y3BAJ5"/>
<keyword evidence="4" id="KW-0804">Transcription</keyword>
<evidence type="ECO:0000256" key="6">
    <source>
        <dbReference type="SAM" id="MobiDB-lite"/>
    </source>
</evidence>
<keyword evidence="8" id="KW-1185">Reference proteome</keyword>
<comment type="subcellular location">
    <subcellularLocation>
        <location evidence="1">Nucleus</location>
    </subcellularLocation>
</comment>
<evidence type="ECO:0000256" key="2">
    <source>
        <dbReference type="ARBA" id="ARBA00022491"/>
    </source>
</evidence>
<name>A0A1Y3BAJ5_EURMA</name>
<dbReference type="OrthoDB" id="20886at2759"/>
<dbReference type="GO" id="GO:0010468">
    <property type="term" value="P:regulation of gene expression"/>
    <property type="evidence" value="ECO:0007669"/>
    <property type="project" value="UniProtKB-ARBA"/>
</dbReference>
<dbReference type="EMBL" id="MUJZ01030402">
    <property type="protein sequence ID" value="OTF77889.1"/>
    <property type="molecule type" value="Genomic_DNA"/>
</dbReference>
<evidence type="ECO:0000256" key="3">
    <source>
        <dbReference type="ARBA" id="ARBA00023015"/>
    </source>
</evidence>
<feature type="region of interest" description="Disordered" evidence="6">
    <location>
        <begin position="1"/>
        <end position="45"/>
    </location>
</feature>
<evidence type="ECO:0000256" key="4">
    <source>
        <dbReference type="ARBA" id="ARBA00023163"/>
    </source>
</evidence>
<evidence type="ECO:0000256" key="5">
    <source>
        <dbReference type="ARBA" id="ARBA00023242"/>
    </source>
</evidence>
<protein>
    <submittedName>
        <fullName evidence="7">Breast cancer metastasis-suppressor 1-like protein-A-like protein</fullName>
    </submittedName>
</protein>
<gene>
    <name evidence="7" type="ORF">BLA29_009700</name>
</gene>
<organism evidence="7 8">
    <name type="scientific">Euroglyphus maynei</name>
    <name type="common">Mayne's house dust mite</name>
    <dbReference type="NCBI Taxonomy" id="6958"/>
    <lineage>
        <taxon>Eukaryota</taxon>
        <taxon>Metazoa</taxon>
        <taxon>Ecdysozoa</taxon>
        <taxon>Arthropoda</taxon>
        <taxon>Chelicerata</taxon>
        <taxon>Arachnida</taxon>
        <taxon>Acari</taxon>
        <taxon>Acariformes</taxon>
        <taxon>Sarcoptiformes</taxon>
        <taxon>Astigmata</taxon>
        <taxon>Psoroptidia</taxon>
        <taxon>Analgoidea</taxon>
        <taxon>Pyroglyphidae</taxon>
        <taxon>Pyroglyphinae</taxon>
        <taxon>Euroglyphus</taxon>
    </lineage>
</organism>
<feature type="compositionally biased region" description="Acidic residues" evidence="6">
    <location>
        <begin position="8"/>
        <end position="25"/>
    </location>
</feature>
<dbReference type="GO" id="GO:0005654">
    <property type="term" value="C:nucleoplasm"/>
    <property type="evidence" value="ECO:0007669"/>
    <property type="project" value="UniProtKB-ARBA"/>
</dbReference>
<reference evidence="7 8" key="1">
    <citation type="submission" date="2017-03" db="EMBL/GenBank/DDBJ databases">
        <title>Genome Survey of Euroglyphus maynei.</title>
        <authorList>
            <person name="Arlian L.G."/>
            <person name="Morgan M.S."/>
            <person name="Rider S.D."/>
        </authorList>
    </citation>
    <scope>NUCLEOTIDE SEQUENCE [LARGE SCALE GENOMIC DNA]</scope>
    <source>
        <strain evidence="7">Arlian Lab</strain>
        <tissue evidence="7">Whole body</tissue>
    </source>
</reference>